<dbReference type="AlphaFoldDB" id="A0AA35MIR6"/>
<dbReference type="Proteomes" id="UP001160390">
    <property type="component" value="Unassembled WGS sequence"/>
</dbReference>
<name>A0AA35MIR6_9HYPO</name>
<accession>A0AA35MIR6</accession>
<evidence type="ECO:0000313" key="1">
    <source>
        <dbReference type="EMBL" id="CAI6097946.1"/>
    </source>
</evidence>
<comment type="caution">
    <text evidence="1">The sequence shown here is derived from an EMBL/GenBank/DDBJ whole genome shotgun (WGS) entry which is preliminary data.</text>
</comment>
<proteinExistence type="predicted"/>
<gene>
    <name evidence="1" type="ORF">CCHLO57077_00005649</name>
</gene>
<keyword evidence="2" id="KW-1185">Reference proteome</keyword>
<sequence>MECEGTDSLSGEVQVPTDECERATWMDVSGGREGWRPPEELLSLHKVLGARCRKGNFARMTRSSLLKPLAAVKPLSGLGSGSALAALTNPGSTVSSQTERLLSCTSDLVPEHRRGIARTIARARPGGGSRQTYSADLALLETFNPAGAGAATDSKTCRRGKRIPDFQVPSSASLVPPYQCWL</sequence>
<dbReference type="EMBL" id="CABFNP030001297">
    <property type="protein sequence ID" value="CAI6097946.1"/>
    <property type="molecule type" value="Genomic_DNA"/>
</dbReference>
<organism evidence="1 2">
    <name type="scientific">Clonostachys chloroleuca</name>
    <dbReference type="NCBI Taxonomy" id="1926264"/>
    <lineage>
        <taxon>Eukaryota</taxon>
        <taxon>Fungi</taxon>
        <taxon>Dikarya</taxon>
        <taxon>Ascomycota</taxon>
        <taxon>Pezizomycotina</taxon>
        <taxon>Sordariomycetes</taxon>
        <taxon>Hypocreomycetidae</taxon>
        <taxon>Hypocreales</taxon>
        <taxon>Bionectriaceae</taxon>
        <taxon>Clonostachys</taxon>
    </lineage>
</organism>
<reference evidence="1" key="1">
    <citation type="submission" date="2023-01" db="EMBL/GenBank/DDBJ databases">
        <authorList>
            <person name="Piombo E."/>
        </authorList>
    </citation>
    <scope>NUCLEOTIDE SEQUENCE</scope>
</reference>
<protein>
    <submittedName>
        <fullName evidence="1">Uncharacterized protein</fullName>
    </submittedName>
</protein>
<evidence type="ECO:0000313" key="2">
    <source>
        <dbReference type="Proteomes" id="UP001160390"/>
    </source>
</evidence>